<keyword evidence="18" id="KW-0443">Lipid metabolism</keyword>
<evidence type="ECO:0000256" key="30">
    <source>
        <dbReference type="ARBA" id="ARBA00053104"/>
    </source>
</evidence>
<name>A0A8C9QFA9_SPEDA</name>
<evidence type="ECO:0000256" key="22">
    <source>
        <dbReference type="ARBA" id="ARBA00023278"/>
    </source>
</evidence>
<keyword evidence="12" id="KW-0479">Metal-binding</keyword>
<comment type="pathway">
    <text evidence="4">Isoprenoid biosynthesis; farnesyl diphosphate biosynthesis; farnesyl diphosphate from geranyl diphosphate and isopentenyl diphosphate: step 1/1.</text>
</comment>
<dbReference type="GO" id="GO:0046872">
    <property type="term" value="F:metal ion binding"/>
    <property type="evidence" value="ECO:0007669"/>
    <property type="project" value="UniProtKB-KW"/>
</dbReference>
<keyword evidence="8" id="KW-0963">Cytoplasm</keyword>
<dbReference type="Ensembl" id="ENSSDAT00000027537.1">
    <property type="protein sequence ID" value="ENSSDAP00000024052.1"/>
    <property type="gene ID" value="ENSSDAG00000021924.1"/>
</dbReference>
<dbReference type="Pfam" id="PF00348">
    <property type="entry name" value="polyprenyl_synt"/>
    <property type="match status" value="1"/>
</dbReference>
<dbReference type="InterPro" id="IPR033749">
    <property type="entry name" value="Polyprenyl_synt_CS"/>
</dbReference>
<evidence type="ECO:0000256" key="31">
    <source>
        <dbReference type="ARBA" id="ARBA00062846"/>
    </source>
</evidence>
<dbReference type="SUPFAM" id="SSF48576">
    <property type="entry name" value="Terpenoid synthases"/>
    <property type="match status" value="1"/>
</dbReference>
<dbReference type="GO" id="GO:0004337">
    <property type="term" value="F:(2E,6E)-farnesyl diphosphate synthase activity"/>
    <property type="evidence" value="ECO:0007669"/>
    <property type="project" value="UniProtKB-EC"/>
</dbReference>
<keyword evidence="15" id="KW-0752">Steroid biosynthesis</keyword>
<evidence type="ECO:0000256" key="33">
    <source>
        <dbReference type="RuleBase" id="RU004466"/>
    </source>
</evidence>
<evidence type="ECO:0000256" key="20">
    <source>
        <dbReference type="ARBA" id="ARBA00023221"/>
    </source>
</evidence>
<evidence type="ECO:0000256" key="7">
    <source>
        <dbReference type="ARBA" id="ARBA00012833"/>
    </source>
</evidence>
<accession>A0A8C9QFA9</accession>
<comment type="function">
    <text evidence="30">Key enzyme in isoprenoid biosynthesis which catalyzes the formation of farnesyl diphosphate (FPP), a precursor for several classes of essential metabolites including sterols, dolichols, carotenoids, and ubiquinones. FPP also serves as substrate for protein farnesylation and geranylgeranylation. Catalyzes the sequential condensation of isopentenyl pyrophosphate with the allylic pyrophosphates, dimethylallyl pyrophosphate, and then with the resultant geranylpyrophosphate to the ultimate product farnesyl pyrophosphate.</text>
</comment>
<evidence type="ECO:0000256" key="9">
    <source>
        <dbReference type="ARBA" id="ARBA00022516"/>
    </source>
</evidence>
<dbReference type="PANTHER" id="PTHR11525">
    <property type="entry name" value="FARNESYL-PYROPHOSPHATE SYNTHETASE"/>
    <property type="match status" value="1"/>
</dbReference>
<dbReference type="GO" id="GO:0006695">
    <property type="term" value="P:cholesterol biosynthetic process"/>
    <property type="evidence" value="ECO:0007669"/>
    <property type="project" value="UniProtKB-KW"/>
</dbReference>
<dbReference type="GO" id="GO:0005759">
    <property type="term" value="C:mitochondrial matrix"/>
    <property type="evidence" value="ECO:0007669"/>
    <property type="project" value="UniProtKB-ARBA"/>
</dbReference>
<dbReference type="Gene3D" id="1.10.600.10">
    <property type="entry name" value="Farnesyl Diphosphate Synthase"/>
    <property type="match status" value="1"/>
</dbReference>
<sequence length="353" mass="40583">MNGDQKSDGYAQEKQDFIQHFSQIVKVLTEDEMRHPEIGDAIARLKEVLEYNAIGGKYNWGLTVVVAFQELVDPRKQDADSLQRALTVGWCVELLQAFFLVSDDIMDASLTRRGQLCWYQKPGIGLDAINDCLLLEACIYRLLKFYCRDQPYYLNLIELFLQSSYQTEIGQTLDLITAPQGNVDLGRYTEKRYKSIVKYKTAFYSFYLPIAAAMYMAGIDGEKEHANAKKILMQMGEFFQIQDDYLDVFGDPSVTGKVGTDIQDNKCSWLVVQCLQRATPEQRQILQDNYGQKDTKKVAQVRALYEEMNLPAVFSKYEEDSYNHLMSLIEQYAAPLPPTIFLGLAYKIYKRKK</sequence>
<keyword evidence="13" id="KW-0152">Cholesterol biosynthesis</keyword>
<evidence type="ECO:0000256" key="26">
    <source>
        <dbReference type="ARBA" id="ARBA00032873"/>
    </source>
</evidence>
<evidence type="ECO:0000256" key="19">
    <source>
        <dbReference type="ARBA" id="ARBA00023166"/>
    </source>
</evidence>
<dbReference type="AlphaFoldDB" id="A0A8C9QFA9"/>
<evidence type="ECO:0000256" key="28">
    <source>
        <dbReference type="ARBA" id="ARBA00049291"/>
    </source>
</evidence>
<keyword evidence="22" id="KW-0379">Hydroxylation</keyword>
<evidence type="ECO:0000256" key="25">
    <source>
        <dbReference type="ARBA" id="ARBA00032448"/>
    </source>
</evidence>
<comment type="catalytic activity">
    <reaction evidence="28">
        <text>isopentenyl diphosphate + dimethylallyl diphosphate = (2E)-geranyl diphosphate + diphosphate</text>
        <dbReference type="Rhea" id="RHEA:22408"/>
        <dbReference type="ChEBI" id="CHEBI:33019"/>
        <dbReference type="ChEBI" id="CHEBI:57623"/>
        <dbReference type="ChEBI" id="CHEBI:58057"/>
        <dbReference type="ChEBI" id="CHEBI:128769"/>
        <dbReference type="EC" id="2.5.1.1"/>
    </reaction>
</comment>
<dbReference type="InterPro" id="IPR008949">
    <property type="entry name" value="Isoprenoid_synthase_dom_sf"/>
</dbReference>
<evidence type="ECO:0000256" key="18">
    <source>
        <dbReference type="ARBA" id="ARBA00023098"/>
    </source>
</evidence>
<keyword evidence="14" id="KW-0460">Magnesium</keyword>
<dbReference type="EC" id="2.5.1.1" evidence="7"/>
<keyword evidence="9" id="KW-0444">Lipid biosynthesis</keyword>
<evidence type="ECO:0000256" key="8">
    <source>
        <dbReference type="ARBA" id="ARBA00022490"/>
    </source>
</evidence>
<dbReference type="GO" id="GO:0005777">
    <property type="term" value="C:peroxisome"/>
    <property type="evidence" value="ECO:0007669"/>
    <property type="project" value="UniProtKB-ARBA"/>
</dbReference>
<comment type="cofactor">
    <cofactor evidence="1">
        <name>Mg(2+)</name>
        <dbReference type="ChEBI" id="CHEBI:18420"/>
    </cofactor>
</comment>
<keyword evidence="17" id="KW-0756">Sterol biosynthesis</keyword>
<evidence type="ECO:0000256" key="10">
    <source>
        <dbReference type="ARBA" id="ARBA00022548"/>
    </source>
</evidence>
<comment type="catalytic activity">
    <reaction evidence="29">
        <text>isopentenyl diphosphate + (2E)-geranyl diphosphate = (2E,6E)-farnesyl diphosphate + diphosphate</text>
        <dbReference type="Rhea" id="RHEA:19361"/>
        <dbReference type="ChEBI" id="CHEBI:33019"/>
        <dbReference type="ChEBI" id="CHEBI:58057"/>
        <dbReference type="ChEBI" id="CHEBI:128769"/>
        <dbReference type="ChEBI" id="CHEBI:175763"/>
        <dbReference type="EC" id="2.5.1.10"/>
    </reaction>
</comment>
<evidence type="ECO:0000256" key="16">
    <source>
        <dbReference type="ARBA" id="ARBA00022990"/>
    </source>
</evidence>
<proteinExistence type="inferred from homology"/>
<dbReference type="PROSITE" id="PS00723">
    <property type="entry name" value="POLYPRENYL_SYNTHASE_1"/>
    <property type="match status" value="1"/>
</dbReference>
<keyword evidence="35" id="KW-1185">Reference proteome</keyword>
<comment type="subcellular location">
    <subcellularLocation>
        <location evidence="2">Cytoplasm</location>
    </subcellularLocation>
</comment>
<reference evidence="34" key="1">
    <citation type="submission" date="2025-08" db="UniProtKB">
        <authorList>
            <consortium name="Ensembl"/>
        </authorList>
    </citation>
    <scope>IDENTIFICATION</scope>
</reference>
<evidence type="ECO:0000256" key="4">
    <source>
        <dbReference type="ARBA" id="ARBA00005035"/>
    </source>
</evidence>
<dbReference type="CDD" id="cd00685">
    <property type="entry name" value="Trans_IPPS_HT"/>
    <property type="match status" value="1"/>
</dbReference>
<evidence type="ECO:0000256" key="17">
    <source>
        <dbReference type="ARBA" id="ARBA00023011"/>
    </source>
</evidence>
<evidence type="ECO:0000256" key="21">
    <source>
        <dbReference type="ARBA" id="ARBA00023229"/>
    </source>
</evidence>
<evidence type="ECO:0000256" key="15">
    <source>
        <dbReference type="ARBA" id="ARBA00022955"/>
    </source>
</evidence>
<dbReference type="Proteomes" id="UP000694422">
    <property type="component" value="Unplaced"/>
</dbReference>
<evidence type="ECO:0000256" key="13">
    <source>
        <dbReference type="ARBA" id="ARBA00022778"/>
    </source>
</evidence>
<evidence type="ECO:0000256" key="11">
    <source>
        <dbReference type="ARBA" id="ARBA00022679"/>
    </source>
</evidence>
<comment type="pathway">
    <text evidence="3">Isoprenoid biosynthesis; geranyl diphosphate biosynthesis; geranyl diphosphate from dimethylallyl diphosphate and isopentenyl diphosphate: step 1/1.</text>
</comment>
<evidence type="ECO:0000256" key="29">
    <source>
        <dbReference type="ARBA" id="ARBA00049399"/>
    </source>
</evidence>
<dbReference type="GO" id="GO:0045337">
    <property type="term" value="P:farnesyl diphosphate biosynthetic process"/>
    <property type="evidence" value="ECO:0007669"/>
    <property type="project" value="TreeGrafter"/>
</dbReference>
<evidence type="ECO:0000313" key="34">
    <source>
        <dbReference type="Ensembl" id="ENSSDAP00000024052.1"/>
    </source>
</evidence>
<keyword evidence="20" id="KW-0753">Steroid metabolism</keyword>
<evidence type="ECO:0000313" key="35">
    <source>
        <dbReference type="Proteomes" id="UP000694422"/>
    </source>
</evidence>
<keyword evidence="11 33" id="KW-0808">Transferase</keyword>
<organism evidence="34 35">
    <name type="scientific">Spermophilus dauricus</name>
    <name type="common">Daurian ground squirrel</name>
    <dbReference type="NCBI Taxonomy" id="99837"/>
    <lineage>
        <taxon>Eukaryota</taxon>
        <taxon>Metazoa</taxon>
        <taxon>Chordata</taxon>
        <taxon>Craniata</taxon>
        <taxon>Vertebrata</taxon>
        <taxon>Euteleostomi</taxon>
        <taxon>Mammalia</taxon>
        <taxon>Eutheria</taxon>
        <taxon>Euarchontoglires</taxon>
        <taxon>Glires</taxon>
        <taxon>Rodentia</taxon>
        <taxon>Sciuromorpha</taxon>
        <taxon>Sciuridae</taxon>
        <taxon>Xerinae</taxon>
        <taxon>Marmotini</taxon>
        <taxon>Spermophilus</taxon>
    </lineage>
</organism>
<dbReference type="EC" id="2.5.1.10" evidence="6"/>
<evidence type="ECO:0000256" key="27">
    <source>
        <dbReference type="ARBA" id="ARBA00034546"/>
    </source>
</evidence>
<keyword evidence="16" id="KW-0007">Acetylation</keyword>
<dbReference type="PROSITE" id="PS00444">
    <property type="entry name" value="POLYPRENYL_SYNTHASE_2"/>
    <property type="match status" value="1"/>
</dbReference>
<keyword evidence="21" id="KW-0414">Isoprene biosynthesis</keyword>
<dbReference type="PANTHER" id="PTHR11525:SF0">
    <property type="entry name" value="FARNESYL PYROPHOSPHATE SYNTHASE"/>
    <property type="match status" value="1"/>
</dbReference>
<evidence type="ECO:0000256" key="1">
    <source>
        <dbReference type="ARBA" id="ARBA00001946"/>
    </source>
</evidence>
<dbReference type="SFLD" id="SFLDG01017">
    <property type="entry name" value="Polyprenyl_Transferase_Like"/>
    <property type="match status" value="1"/>
</dbReference>
<reference evidence="34" key="2">
    <citation type="submission" date="2025-09" db="UniProtKB">
        <authorList>
            <consortium name="Ensembl"/>
        </authorList>
    </citation>
    <scope>IDENTIFICATION</scope>
</reference>
<dbReference type="InterPro" id="IPR039702">
    <property type="entry name" value="FPS1-like"/>
</dbReference>
<comment type="subunit">
    <text evidence="31">Homodimer. Interacts with RSAD2.</text>
</comment>
<protein>
    <recommendedName>
        <fullName evidence="27">Farnesyl pyrophosphate synthase</fullName>
        <ecNumber evidence="7">2.5.1.1</ecNumber>
        <ecNumber evidence="6">2.5.1.10</ecNumber>
    </recommendedName>
    <alternativeName>
        <fullName evidence="26">(2E,6E)-farnesyl diphosphate synthase</fullName>
    </alternativeName>
    <alternativeName>
        <fullName evidence="32">Cholesterol-regulated 39 kDa protein</fullName>
    </alternativeName>
    <alternativeName>
        <fullName evidence="25">Dimethylallyltranstransferase</fullName>
    </alternativeName>
    <alternativeName>
        <fullName evidence="24">Farnesyl diphosphate synthase</fullName>
    </alternativeName>
    <alternativeName>
        <fullName evidence="23">Geranyltranstransferase</fullName>
    </alternativeName>
</protein>
<comment type="similarity">
    <text evidence="5 33">Belongs to the FPP/GGPP synthase family.</text>
</comment>
<evidence type="ECO:0000256" key="6">
    <source>
        <dbReference type="ARBA" id="ARBA00012439"/>
    </source>
</evidence>
<evidence type="ECO:0000256" key="24">
    <source>
        <dbReference type="ARBA" id="ARBA00032424"/>
    </source>
</evidence>
<dbReference type="GO" id="GO:0004161">
    <property type="term" value="F:dimethylallyltranstransferase activity"/>
    <property type="evidence" value="ECO:0007669"/>
    <property type="project" value="UniProtKB-EC"/>
</dbReference>
<keyword evidence="10" id="KW-0153">Cholesterol metabolism</keyword>
<dbReference type="FunFam" id="1.10.600.10:FF:000052">
    <property type="entry name" value="Farnesyl pyrophosphate synthase"/>
    <property type="match status" value="1"/>
</dbReference>
<dbReference type="InterPro" id="IPR000092">
    <property type="entry name" value="Polyprenyl_synt"/>
</dbReference>
<evidence type="ECO:0000256" key="23">
    <source>
        <dbReference type="ARBA" id="ARBA00032380"/>
    </source>
</evidence>
<evidence type="ECO:0000256" key="5">
    <source>
        <dbReference type="ARBA" id="ARBA00006706"/>
    </source>
</evidence>
<evidence type="ECO:0000256" key="12">
    <source>
        <dbReference type="ARBA" id="ARBA00022723"/>
    </source>
</evidence>
<keyword evidence="19" id="KW-1207">Sterol metabolism</keyword>
<evidence type="ECO:0000256" key="2">
    <source>
        <dbReference type="ARBA" id="ARBA00004496"/>
    </source>
</evidence>
<dbReference type="SFLD" id="SFLDS00005">
    <property type="entry name" value="Isoprenoid_Synthase_Type_I"/>
    <property type="match status" value="1"/>
</dbReference>
<evidence type="ECO:0000256" key="14">
    <source>
        <dbReference type="ARBA" id="ARBA00022842"/>
    </source>
</evidence>
<evidence type="ECO:0000256" key="32">
    <source>
        <dbReference type="ARBA" id="ARBA00075007"/>
    </source>
</evidence>
<evidence type="ECO:0000256" key="3">
    <source>
        <dbReference type="ARBA" id="ARBA00004932"/>
    </source>
</evidence>